<keyword evidence="2" id="KW-1185">Reference proteome</keyword>
<sequence length="44" mass="5166">SSLEKHYLEHHNRSLNEYDLPPLISPDNNLNELPRLLLNELNIS</sequence>
<evidence type="ECO:0000313" key="1">
    <source>
        <dbReference type="EMBL" id="CAG8806387.1"/>
    </source>
</evidence>
<evidence type="ECO:0000313" key="2">
    <source>
        <dbReference type="Proteomes" id="UP000789920"/>
    </source>
</evidence>
<accession>A0ACA9RQR8</accession>
<proteinExistence type="predicted"/>
<organism evidence="1 2">
    <name type="scientific">Racocetra persica</name>
    <dbReference type="NCBI Taxonomy" id="160502"/>
    <lineage>
        <taxon>Eukaryota</taxon>
        <taxon>Fungi</taxon>
        <taxon>Fungi incertae sedis</taxon>
        <taxon>Mucoromycota</taxon>
        <taxon>Glomeromycotina</taxon>
        <taxon>Glomeromycetes</taxon>
        <taxon>Diversisporales</taxon>
        <taxon>Gigasporaceae</taxon>
        <taxon>Racocetra</taxon>
    </lineage>
</organism>
<reference evidence="1" key="1">
    <citation type="submission" date="2021-06" db="EMBL/GenBank/DDBJ databases">
        <authorList>
            <person name="Kallberg Y."/>
            <person name="Tangrot J."/>
            <person name="Rosling A."/>
        </authorList>
    </citation>
    <scope>NUCLEOTIDE SEQUENCE</scope>
    <source>
        <strain evidence="1">MA461A</strain>
    </source>
</reference>
<dbReference type="EMBL" id="CAJVQC010066403">
    <property type="protein sequence ID" value="CAG8806387.1"/>
    <property type="molecule type" value="Genomic_DNA"/>
</dbReference>
<comment type="caution">
    <text evidence="1">The sequence shown here is derived from an EMBL/GenBank/DDBJ whole genome shotgun (WGS) entry which is preliminary data.</text>
</comment>
<protein>
    <submittedName>
        <fullName evidence="1">12907_t:CDS:1</fullName>
    </submittedName>
</protein>
<gene>
    <name evidence="1" type="ORF">RPERSI_LOCUS22144</name>
</gene>
<name>A0ACA9RQR8_9GLOM</name>
<feature type="non-terminal residue" evidence="1">
    <location>
        <position position="44"/>
    </location>
</feature>
<feature type="non-terminal residue" evidence="1">
    <location>
        <position position="1"/>
    </location>
</feature>
<dbReference type="Proteomes" id="UP000789920">
    <property type="component" value="Unassembled WGS sequence"/>
</dbReference>